<reference evidence="1 2" key="1">
    <citation type="submission" date="2018-11" db="EMBL/GenBank/DDBJ databases">
        <title>Micromonospora sp. PPF5-17, a new actinomycetes isolated from a hot spring soil.</title>
        <authorList>
            <person name="Thawai C."/>
        </authorList>
    </citation>
    <scope>NUCLEOTIDE SEQUENCE [LARGE SCALE GENOMIC DNA]</scope>
    <source>
        <strain evidence="1 2">PPF5-17</strain>
    </source>
</reference>
<dbReference type="Proteomes" id="UP000280698">
    <property type="component" value="Unassembled WGS sequence"/>
</dbReference>
<sequence>MSFDLFVWHEPTPISAAEARAKLDRWGDDDRGVFAAHPAVLRFHEALLRRFPALEDLTEQDIDALGVWSMTPDRSDSIVVASCVWSRADEVWDAVVDLATEHGLVCYEPGYHLLNPNAPGYTPAFVLTAAGLPTIPDPDGPRLQWTLRRLDNDNHFAVLDRADGWWAQAGYGPRAGAAGGTWAIEYREGAEGPHYRTETTDISEAVEFLQGFLTGDSSVRQRHAWQRLI</sequence>
<keyword evidence="2" id="KW-1185">Reference proteome</keyword>
<protein>
    <submittedName>
        <fullName evidence="1">Uncharacterized protein</fullName>
    </submittedName>
</protein>
<dbReference type="RefSeq" id="WP_123239413.1">
    <property type="nucleotide sequence ID" value="NZ_JAAHBY010000005.1"/>
</dbReference>
<comment type="caution">
    <text evidence="1">The sequence shown here is derived from an EMBL/GenBank/DDBJ whole genome shotgun (WGS) entry which is preliminary data.</text>
</comment>
<proteinExistence type="predicted"/>
<gene>
    <name evidence="1" type="ORF">EFE23_03235</name>
</gene>
<organism evidence="1 2">
    <name type="scientific">Micromonospora solifontis</name>
    <dbReference type="NCBI Taxonomy" id="2487138"/>
    <lineage>
        <taxon>Bacteria</taxon>
        <taxon>Bacillati</taxon>
        <taxon>Actinomycetota</taxon>
        <taxon>Actinomycetes</taxon>
        <taxon>Micromonosporales</taxon>
        <taxon>Micromonosporaceae</taxon>
        <taxon>Micromonospora</taxon>
    </lineage>
</organism>
<evidence type="ECO:0000313" key="1">
    <source>
        <dbReference type="EMBL" id="RNM01207.1"/>
    </source>
</evidence>
<accession>A0ABX9WLB7</accession>
<evidence type="ECO:0000313" key="2">
    <source>
        <dbReference type="Proteomes" id="UP000280698"/>
    </source>
</evidence>
<dbReference type="EMBL" id="RJLN01000005">
    <property type="protein sequence ID" value="RNM01207.1"/>
    <property type="molecule type" value="Genomic_DNA"/>
</dbReference>
<name>A0ABX9WLB7_9ACTN</name>